<feature type="compositionally biased region" description="Polar residues" evidence="1">
    <location>
        <begin position="111"/>
        <end position="121"/>
    </location>
</feature>
<evidence type="ECO:0000313" key="3">
    <source>
        <dbReference type="EMBL" id="GFN75187.1"/>
    </source>
</evidence>
<sequence length="215" mass="22864">MTEKNGKRGGVKYARYVSFVNGKNGRSNGGNVEGRSRSSHSSHSCSEADVHPCELDNETTSGYGRSSGAGLASGVGSNSSRLGNNNNRRKQTTSPTSSNQKVRIVIGNGNTGVATGRGSSNKGRRPSDSALNSVTATLVAVVILFLVLVSPSELLKFSISYTGASACQERIVLYVTNFMQVLNFSLNFVLYCAVNKTFRHTLHGLVCCCWLSITG</sequence>
<feature type="transmembrane region" description="Helical" evidence="2">
    <location>
        <begin position="171"/>
        <end position="194"/>
    </location>
</feature>
<protein>
    <submittedName>
        <fullName evidence="3">FMRFamide receptor</fullName>
    </submittedName>
</protein>
<proteinExistence type="predicted"/>
<name>A0AAV3XYX8_9GAST</name>
<feature type="transmembrane region" description="Helical" evidence="2">
    <location>
        <begin position="130"/>
        <end position="151"/>
    </location>
</feature>
<comment type="caution">
    <text evidence="3">The sequence shown here is derived from an EMBL/GenBank/DDBJ whole genome shotgun (WGS) entry which is preliminary data.</text>
</comment>
<organism evidence="3 4">
    <name type="scientific">Plakobranchus ocellatus</name>
    <dbReference type="NCBI Taxonomy" id="259542"/>
    <lineage>
        <taxon>Eukaryota</taxon>
        <taxon>Metazoa</taxon>
        <taxon>Spiralia</taxon>
        <taxon>Lophotrochozoa</taxon>
        <taxon>Mollusca</taxon>
        <taxon>Gastropoda</taxon>
        <taxon>Heterobranchia</taxon>
        <taxon>Euthyneura</taxon>
        <taxon>Panpulmonata</taxon>
        <taxon>Sacoglossa</taxon>
        <taxon>Placobranchoidea</taxon>
        <taxon>Plakobranchidae</taxon>
        <taxon>Plakobranchus</taxon>
    </lineage>
</organism>
<keyword evidence="3" id="KW-0675">Receptor</keyword>
<evidence type="ECO:0000256" key="2">
    <source>
        <dbReference type="SAM" id="Phobius"/>
    </source>
</evidence>
<feature type="region of interest" description="Disordered" evidence="1">
    <location>
        <begin position="21"/>
        <end position="128"/>
    </location>
</feature>
<reference evidence="3 4" key="1">
    <citation type="journal article" date="2021" name="Elife">
        <title>Chloroplast acquisition without the gene transfer in kleptoplastic sea slugs, Plakobranchus ocellatus.</title>
        <authorList>
            <person name="Maeda T."/>
            <person name="Takahashi S."/>
            <person name="Yoshida T."/>
            <person name="Shimamura S."/>
            <person name="Takaki Y."/>
            <person name="Nagai Y."/>
            <person name="Toyoda A."/>
            <person name="Suzuki Y."/>
            <person name="Arimoto A."/>
            <person name="Ishii H."/>
            <person name="Satoh N."/>
            <person name="Nishiyama T."/>
            <person name="Hasebe M."/>
            <person name="Maruyama T."/>
            <person name="Minagawa J."/>
            <person name="Obokata J."/>
            <person name="Shigenobu S."/>
        </authorList>
    </citation>
    <scope>NUCLEOTIDE SEQUENCE [LARGE SCALE GENOMIC DNA]</scope>
</reference>
<dbReference type="AlphaFoldDB" id="A0AAV3XYX8"/>
<feature type="compositionally biased region" description="Low complexity" evidence="1">
    <location>
        <begin position="74"/>
        <end position="86"/>
    </location>
</feature>
<accession>A0AAV3XYX8</accession>
<keyword evidence="2" id="KW-1133">Transmembrane helix</keyword>
<dbReference type="EMBL" id="BLXT01000255">
    <property type="protein sequence ID" value="GFN75187.1"/>
    <property type="molecule type" value="Genomic_DNA"/>
</dbReference>
<keyword evidence="2" id="KW-0812">Transmembrane</keyword>
<dbReference type="Gene3D" id="1.20.1070.10">
    <property type="entry name" value="Rhodopsin 7-helix transmembrane proteins"/>
    <property type="match status" value="1"/>
</dbReference>
<keyword evidence="2" id="KW-0472">Membrane</keyword>
<dbReference type="PANTHER" id="PTHR46641">
    <property type="entry name" value="FMRFAMIDE RECEPTOR-RELATED"/>
    <property type="match status" value="1"/>
</dbReference>
<keyword evidence="4" id="KW-1185">Reference proteome</keyword>
<evidence type="ECO:0000256" key="1">
    <source>
        <dbReference type="SAM" id="MobiDB-lite"/>
    </source>
</evidence>
<evidence type="ECO:0000313" key="4">
    <source>
        <dbReference type="Proteomes" id="UP000735302"/>
    </source>
</evidence>
<dbReference type="PANTHER" id="PTHR46641:SF2">
    <property type="entry name" value="FMRFAMIDE RECEPTOR"/>
    <property type="match status" value="1"/>
</dbReference>
<dbReference type="SUPFAM" id="SSF81321">
    <property type="entry name" value="Family A G protein-coupled receptor-like"/>
    <property type="match status" value="1"/>
</dbReference>
<dbReference type="Proteomes" id="UP000735302">
    <property type="component" value="Unassembled WGS sequence"/>
</dbReference>
<feature type="compositionally biased region" description="Polar residues" evidence="1">
    <location>
        <begin position="92"/>
        <end position="101"/>
    </location>
</feature>
<gene>
    <name evidence="3" type="ORF">PoB_000169300</name>
</gene>
<dbReference type="InterPro" id="IPR052954">
    <property type="entry name" value="GPCR-Ligand_Int"/>
</dbReference>